<gene>
    <name evidence="1" type="ORF">Phou_016820</name>
</gene>
<evidence type="ECO:0000313" key="2">
    <source>
        <dbReference type="Proteomes" id="UP000482800"/>
    </source>
</evidence>
<dbReference type="RefSeq" id="WP_173054933.1">
    <property type="nucleotide sequence ID" value="NZ_BAABGO010000024.1"/>
</dbReference>
<accession>A0A6V8JXP6</accession>
<proteinExistence type="predicted"/>
<evidence type="ECO:0000313" key="1">
    <source>
        <dbReference type="EMBL" id="GFJ77502.1"/>
    </source>
</evidence>
<reference evidence="1 2" key="1">
    <citation type="submission" date="2020-03" db="EMBL/GenBank/DDBJ databases">
        <title>Whole genome shotgun sequence of Phytohabitans houttuyneae NBRC 108639.</title>
        <authorList>
            <person name="Komaki H."/>
            <person name="Tamura T."/>
        </authorList>
    </citation>
    <scope>NUCLEOTIDE SEQUENCE [LARGE SCALE GENOMIC DNA]</scope>
    <source>
        <strain evidence="1 2">NBRC 108639</strain>
    </source>
</reference>
<protein>
    <submittedName>
        <fullName evidence="1">Uncharacterized protein</fullName>
    </submittedName>
</protein>
<sequence length="63" mass="7190">MTATEPKDDVSVVPGNALRRLRHDWLTPVLRLGCDRDLKQVVRETVTTAGRRPPQLRSAVERR</sequence>
<keyword evidence="2" id="KW-1185">Reference proteome</keyword>
<organism evidence="1 2">
    <name type="scientific">Phytohabitans houttuyneae</name>
    <dbReference type="NCBI Taxonomy" id="1076126"/>
    <lineage>
        <taxon>Bacteria</taxon>
        <taxon>Bacillati</taxon>
        <taxon>Actinomycetota</taxon>
        <taxon>Actinomycetes</taxon>
        <taxon>Micromonosporales</taxon>
        <taxon>Micromonosporaceae</taxon>
    </lineage>
</organism>
<dbReference type="AlphaFoldDB" id="A0A6V8JXP6"/>
<dbReference type="EMBL" id="BLPF01000001">
    <property type="protein sequence ID" value="GFJ77502.1"/>
    <property type="molecule type" value="Genomic_DNA"/>
</dbReference>
<dbReference type="Proteomes" id="UP000482800">
    <property type="component" value="Unassembled WGS sequence"/>
</dbReference>
<name>A0A6V8JXP6_9ACTN</name>
<comment type="caution">
    <text evidence="1">The sequence shown here is derived from an EMBL/GenBank/DDBJ whole genome shotgun (WGS) entry which is preliminary data.</text>
</comment>
<reference evidence="1 2" key="2">
    <citation type="submission" date="2020-03" db="EMBL/GenBank/DDBJ databases">
        <authorList>
            <person name="Ichikawa N."/>
            <person name="Kimura A."/>
            <person name="Kitahashi Y."/>
            <person name="Uohara A."/>
        </authorList>
    </citation>
    <scope>NUCLEOTIDE SEQUENCE [LARGE SCALE GENOMIC DNA]</scope>
    <source>
        <strain evidence="1 2">NBRC 108639</strain>
    </source>
</reference>